<dbReference type="OrthoDB" id="5651790at2"/>
<keyword evidence="8" id="KW-1185">Reference proteome</keyword>
<protein>
    <submittedName>
        <fullName evidence="7">Putative membrane protein YhhN</fullName>
    </submittedName>
</protein>
<comment type="subcellular location">
    <subcellularLocation>
        <location evidence="1">Membrane</location>
        <topology evidence="1">Multi-pass membrane protein</topology>
    </subcellularLocation>
</comment>
<evidence type="ECO:0000256" key="1">
    <source>
        <dbReference type="ARBA" id="ARBA00004141"/>
    </source>
</evidence>
<evidence type="ECO:0000256" key="5">
    <source>
        <dbReference type="ARBA" id="ARBA00023136"/>
    </source>
</evidence>
<feature type="transmembrane region" description="Helical" evidence="6">
    <location>
        <begin position="140"/>
        <end position="160"/>
    </location>
</feature>
<feature type="transmembrane region" description="Helical" evidence="6">
    <location>
        <begin position="201"/>
        <end position="219"/>
    </location>
</feature>
<dbReference type="PANTHER" id="PTHR31885">
    <property type="entry name" value="GH04784P"/>
    <property type="match status" value="1"/>
</dbReference>
<keyword evidence="4 6" id="KW-1133">Transmembrane helix</keyword>
<dbReference type="InterPro" id="IPR012506">
    <property type="entry name" value="TMEM86B-like"/>
</dbReference>
<sequence length="222" mass="25027">MLTKTDKLFTSIFILLITAELICGSIQSLSAWHYITKPSLLIALTVFFYSQSKGLASKTRIITVLALVFSLLGDVLLMFVDMSPHYFMLGLVSFLVAHVCYCLVFLIYRNPKINLLGVSAVFFIYALGLFYLLKDGLGDLLIPVLIYMIVILMMAITAFLRQKKVPSKSFILVFLGALLFLISDSLLALNKFYMPLRFSSISIMLTYALAQYFIVLGLLKQR</sequence>
<feature type="transmembrane region" description="Helical" evidence="6">
    <location>
        <begin position="61"/>
        <end position="80"/>
    </location>
</feature>
<evidence type="ECO:0000256" key="4">
    <source>
        <dbReference type="ARBA" id="ARBA00022989"/>
    </source>
</evidence>
<dbReference type="EMBL" id="QLLQ01000001">
    <property type="protein sequence ID" value="RAJ27940.1"/>
    <property type="molecule type" value="Genomic_DNA"/>
</dbReference>
<feature type="transmembrane region" description="Helical" evidence="6">
    <location>
        <begin position="115"/>
        <end position="134"/>
    </location>
</feature>
<dbReference type="Proteomes" id="UP000248987">
    <property type="component" value="Unassembled WGS sequence"/>
</dbReference>
<dbReference type="STRING" id="49280.A9996_01620"/>
<organism evidence="7 8">
    <name type="scientific">Gelidibacter algens</name>
    <dbReference type="NCBI Taxonomy" id="49280"/>
    <lineage>
        <taxon>Bacteria</taxon>
        <taxon>Pseudomonadati</taxon>
        <taxon>Bacteroidota</taxon>
        <taxon>Flavobacteriia</taxon>
        <taxon>Flavobacteriales</taxon>
        <taxon>Flavobacteriaceae</taxon>
        <taxon>Gelidibacter</taxon>
    </lineage>
</organism>
<dbReference type="RefSeq" id="WP_066430181.1">
    <property type="nucleotide sequence ID" value="NZ_LZRN01000002.1"/>
</dbReference>
<dbReference type="PANTHER" id="PTHR31885:SF6">
    <property type="entry name" value="GH04784P"/>
    <property type="match status" value="1"/>
</dbReference>
<feature type="transmembrane region" description="Helical" evidence="6">
    <location>
        <begin position="169"/>
        <end position="189"/>
    </location>
</feature>
<proteinExistence type="inferred from homology"/>
<feature type="transmembrane region" description="Helical" evidence="6">
    <location>
        <begin position="31"/>
        <end position="49"/>
    </location>
</feature>
<evidence type="ECO:0000256" key="3">
    <source>
        <dbReference type="ARBA" id="ARBA00022692"/>
    </source>
</evidence>
<dbReference type="GO" id="GO:0016787">
    <property type="term" value="F:hydrolase activity"/>
    <property type="evidence" value="ECO:0007669"/>
    <property type="project" value="TreeGrafter"/>
</dbReference>
<evidence type="ECO:0000256" key="6">
    <source>
        <dbReference type="SAM" id="Phobius"/>
    </source>
</evidence>
<evidence type="ECO:0000313" key="7">
    <source>
        <dbReference type="EMBL" id="RAJ27940.1"/>
    </source>
</evidence>
<keyword evidence="3 6" id="KW-0812">Transmembrane</keyword>
<comment type="similarity">
    <text evidence="2">Belongs to the TMEM86 family.</text>
</comment>
<keyword evidence="5 6" id="KW-0472">Membrane</keyword>
<comment type="caution">
    <text evidence="7">The sequence shown here is derived from an EMBL/GenBank/DDBJ whole genome shotgun (WGS) entry which is preliminary data.</text>
</comment>
<dbReference type="Pfam" id="PF07947">
    <property type="entry name" value="YhhN"/>
    <property type="match status" value="1"/>
</dbReference>
<dbReference type="GO" id="GO:0016020">
    <property type="term" value="C:membrane"/>
    <property type="evidence" value="ECO:0007669"/>
    <property type="project" value="UniProtKB-SubCell"/>
</dbReference>
<gene>
    <name evidence="7" type="ORF">LX77_00514</name>
</gene>
<evidence type="ECO:0000313" key="8">
    <source>
        <dbReference type="Proteomes" id="UP000248987"/>
    </source>
</evidence>
<feature type="transmembrane region" description="Helical" evidence="6">
    <location>
        <begin position="86"/>
        <end position="108"/>
    </location>
</feature>
<accession>A0A1A7R5G6</accession>
<evidence type="ECO:0000256" key="2">
    <source>
        <dbReference type="ARBA" id="ARBA00007375"/>
    </source>
</evidence>
<name>A0A1A7R5G6_9FLAO</name>
<reference evidence="7 8" key="1">
    <citation type="submission" date="2018-06" db="EMBL/GenBank/DDBJ databases">
        <title>Genomic Encyclopedia of Archaeal and Bacterial Type Strains, Phase II (KMG-II): from individual species to whole genera.</title>
        <authorList>
            <person name="Goeker M."/>
        </authorList>
    </citation>
    <scope>NUCLEOTIDE SEQUENCE [LARGE SCALE GENOMIC DNA]</scope>
    <source>
        <strain evidence="7 8">DSM 12408</strain>
    </source>
</reference>
<dbReference type="AlphaFoldDB" id="A0A1A7R5G6"/>